<keyword evidence="2" id="KW-1185">Reference proteome</keyword>
<dbReference type="Proteomes" id="UP000326950">
    <property type="component" value="Unassembled WGS sequence"/>
</dbReference>
<sequence length="69" mass="7568">MTNLVQRLATYDPTEPQYIGALTEDTSQIYHGSHMAYGGAGVFLSIPLVQHLNAVFRNCYDFKGAGDVC</sequence>
<gene>
    <name evidence="1" type="ORF">BDV40DRAFT_256918</name>
</gene>
<name>A0A5N6V586_ASPTM</name>
<organism evidence="1 2">
    <name type="scientific">Aspergillus tamarii</name>
    <dbReference type="NCBI Taxonomy" id="41984"/>
    <lineage>
        <taxon>Eukaryota</taxon>
        <taxon>Fungi</taxon>
        <taxon>Dikarya</taxon>
        <taxon>Ascomycota</taxon>
        <taxon>Pezizomycotina</taxon>
        <taxon>Eurotiomycetes</taxon>
        <taxon>Eurotiomycetidae</taxon>
        <taxon>Eurotiales</taxon>
        <taxon>Aspergillaceae</taxon>
        <taxon>Aspergillus</taxon>
        <taxon>Aspergillus subgen. Circumdati</taxon>
    </lineage>
</organism>
<dbReference type="Gene3D" id="3.90.550.50">
    <property type="match status" value="1"/>
</dbReference>
<accession>A0A5N6V586</accession>
<reference evidence="1 2" key="1">
    <citation type="submission" date="2019-04" db="EMBL/GenBank/DDBJ databases">
        <title>Friends and foes A comparative genomics study of 23 Aspergillus species from section Flavi.</title>
        <authorList>
            <consortium name="DOE Joint Genome Institute"/>
            <person name="Kjaerbolling I."/>
            <person name="Vesth T."/>
            <person name="Frisvad J.C."/>
            <person name="Nybo J.L."/>
            <person name="Theobald S."/>
            <person name="Kildgaard S."/>
            <person name="Isbrandt T."/>
            <person name="Kuo A."/>
            <person name="Sato A."/>
            <person name="Lyhne E.K."/>
            <person name="Kogle M.E."/>
            <person name="Wiebenga A."/>
            <person name="Kun R.S."/>
            <person name="Lubbers R.J."/>
            <person name="Makela M.R."/>
            <person name="Barry K."/>
            <person name="Chovatia M."/>
            <person name="Clum A."/>
            <person name="Daum C."/>
            <person name="Haridas S."/>
            <person name="He G."/>
            <person name="LaButti K."/>
            <person name="Lipzen A."/>
            <person name="Mondo S."/>
            <person name="Riley R."/>
            <person name="Salamov A."/>
            <person name="Simmons B.A."/>
            <person name="Magnuson J.K."/>
            <person name="Henrissat B."/>
            <person name="Mortensen U.H."/>
            <person name="Larsen T.O."/>
            <person name="Devries R.P."/>
            <person name="Grigoriev I.V."/>
            <person name="Machida M."/>
            <person name="Baker S.E."/>
            <person name="Andersen M.R."/>
        </authorList>
    </citation>
    <scope>NUCLEOTIDE SEQUENCE [LARGE SCALE GENOMIC DNA]</scope>
    <source>
        <strain evidence="1 2">CBS 117626</strain>
    </source>
</reference>
<dbReference type="AlphaFoldDB" id="A0A5N6V586"/>
<dbReference type="OrthoDB" id="414175at2759"/>
<dbReference type="PANTHER" id="PTHR10811">
    <property type="entry name" value="FRINGE-RELATED"/>
    <property type="match status" value="1"/>
</dbReference>
<evidence type="ECO:0000313" key="2">
    <source>
        <dbReference type="Proteomes" id="UP000326950"/>
    </source>
</evidence>
<proteinExistence type="predicted"/>
<evidence type="ECO:0000313" key="1">
    <source>
        <dbReference type="EMBL" id="KAE8166165.1"/>
    </source>
</evidence>
<dbReference type="EMBL" id="ML738596">
    <property type="protein sequence ID" value="KAE8166165.1"/>
    <property type="molecule type" value="Genomic_DNA"/>
</dbReference>
<protein>
    <submittedName>
        <fullName evidence="1">Uncharacterized protein</fullName>
    </submittedName>
</protein>